<evidence type="ECO:0000313" key="1">
    <source>
        <dbReference type="EMBL" id="BBB25008.1"/>
    </source>
</evidence>
<dbReference type="InterPro" id="IPR043502">
    <property type="entry name" value="DNA/RNA_pol_sf"/>
</dbReference>
<dbReference type="Gene3D" id="1.20.1060.10">
    <property type="entry name" value="Taq DNA Polymerase, Chain T, domain 4"/>
    <property type="match status" value="1"/>
</dbReference>
<name>A0A7R6P0R5_9GAMM</name>
<dbReference type="EMBL" id="AP014545">
    <property type="protein sequence ID" value="BBB25008.1"/>
    <property type="molecule type" value="Genomic_DNA"/>
</dbReference>
<proteinExistence type="predicted"/>
<dbReference type="OrthoDB" id="6370513at2"/>
<keyword evidence="2" id="KW-1185">Reference proteome</keyword>
<dbReference type="KEGG" id="ajp:AMJAP_0409"/>
<dbReference type="RefSeq" id="WP_019620815.1">
    <property type="nucleotide sequence ID" value="NZ_AP014545.1"/>
</dbReference>
<sequence length="71" mass="8124">MTNKAFILQRISNFAGAELDPDSDKQVSTVLRDKFNIHLPQRRSMVEALKAVANDHEIIQLIIQYRSTTLI</sequence>
<reference evidence="1 2" key="1">
    <citation type="journal article" date="2008" name="Int. J. Syst. Evol. Microbiol.">
        <title>Amphritea japonica sp. nov. and Amphritea balenae sp. nov., isolated from the sediment adjacent to sperm whale carcasses off Kagoshima, Japan.</title>
        <authorList>
            <person name="Miyazaki M."/>
            <person name="Nogi Y."/>
            <person name="Fujiwara Y."/>
            <person name="Kawato M."/>
            <person name="Nagahama T."/>
            <person name="Kubokawa K."/>
            <person name="Horikoshi K."/>
        </authorList>
    </citation>
    <scope>NUCLEOTIDE SEQUENCE [LARGE SCALE GENOMIC DNA]</scope>
    <source>
        <strain evidence="1 2">ATCC BAA-1530</strain>
    </source>
</reference>
<protein>
    <submittedName>
        <fullName evidence="1">Uncharacterized protein</fullName>
    </submittedName>
</protein>
<organism evidence="1 2">
    <name type="scientific">Amphritea japonica ATCC BAA-1530</name>
    <dbReference type="NCBI Taxonomy" id="1278309"/>
    <lineage>
        <taxon>Bacteria</taxon>
        <taxon>Pseudomonadati</taxon>
        <taxon>Pseudomonadota</taxon>
        <taxon>Gammaproteobacteria</taxon>
        <taxon>Oceanospirillales</taxon>
        <taxon>Oceanospirillaceae</taxon>
        <taxon>Amphritea</taxon>
    </lineage>
</organism>
<gene>
    <name evidence="1" type="ORF">AMJAP_0409</name>
</gene>
<dbReference type="Proteomes" id="UP000595663">
    <property type="component" value="Chromosome"/>
</dbReference>
<evidence type="ECO:0000313" key="2">
    <source>
        <dbReference type="Proteomes" id="UP000595663"/>
    </source>
</evidence>
<dbReference type="SUPFAM" id="SSF56672">
    <property type="entry name" value="DNA/RNA polymerases"/>
    <property type="match status" value="1"/>
</dbReference>
<accession>A0A7R6P0R5</accession>
<dbReference type="AlphaFoldDB" id="A0A7R6P0R5"/>